<feature type="domain" description="PUA" evidence="6">
    <location>
        <begin position="248"/>
        <end position="322"/>
    </location>
</feature>
<dbReference type="SUPFAM" id="SSF55120">
    <property type="entry name" value="Pseudouridine synthase"/>
    <property type="match status" value="1"/>
</dbReference>
<dbReference type="GO" id="GO:0000495">
    <property type="term" value="P:box H/ACA sno(s)RNA 3'-end processing"/>
    <property type="evidence" value="ECO:0007669"/>
    <property type="project" value="TreeGrafter"/>
</dbReference>
<feature type="active site" description="Nucleophile" evidence="5">
    <location>
        <position position="80"/>
    </location>
</feature>
<reference evidence="9" key="1">
    <citation type="submission" date="2012-02" db="EMBL/GenBank/DDBJ databases">
        <title>Complete sequence of chromosome of Methanomethylovorans hollandica DSM 15978.</title>
        <authorList>
            <person name="Lucas S."/>
            <person name="Copeland A."/>
            <person name="Lapidus A."/>
            <person name="Glavina del Rio T."/>
            <person name="Dalin E."/>
            <person name="Tice H."/>
            <person name="Bruce D."/>
            <person name="Goodwin L."/>
            <person name="Pitluck S."/>
            <person name="Peters L."/>
            <person name="Mikhailova N."/>
            <person name="Held B."/>
            <person name="Kyrpides N."/>
            <person name="Mavromatis K."/>
            <person name="Ivanova N."/>
            <person name="Brettin T."/>
            <person name="Detter J.C."/>
            <person name="Han C."/>
            <person name="Larimer F."/>
            <person name="Land M."/>
            <person name="Hauser L."/>
            <person name="Markowitz V."/>
            <person name="Cheng J.-F."/>
            <person name="Hugenholtz P."/>
            <person name="Woyke T."/>
            <person name="Wu D."/>
            <person name="Spring S."/>
            <person name="Schroeder M."/>
            <person name="Brambilla E."/>
            <person name="Klenk H.-P."/>
            <person name="Eisen J.A."/>
        </authorList>
    </citation>
    <scope>NUCLEOTIDE SEQUENCE [LARGE SCALE GENOMIC DNA]</scope>
    <source>
        <strain evidence="9">DSM 15978 / NBRC 107637 / DMS1</strain>
    </source>
</reference>
<accession>L0KXH6</accession>
<dbReference type="NCBIfam" id="TIGR00425">
    <property type="entry name" value="CBF5"/>
    <property type="match status" value="1"/>
</dbReference>
<comment type="function">
    <text evidence="3 5">Could be responsible for synthesis of pseudouridine from uracil-55 in the psi GC loop of transfer RNAs.</text>
</comment>
<evidence type="ECO:0000256" key="1">
    <source>
        <dbReference type="ARBA" id="ARBA00022694"/>
    </source>
</evidence>
<dbReference type="FunFam" id="3.30.2350.10:FF:000001">
    <property type="entry name" value="H/ACA ribonucleoprotein complex subunit CBF5"/>
    <property type="match status" value="1"/>
</dbReference>
<dbReference type="Pfam" id="PF01509">
    <property type="entry name" value="TruB_N"/>
    <property type="match status" value="1"/>
</dbReference>
<dbReference type="GO" id="GO:0031120">
    <property type="term" value="P:snRNA pseudouridine synthesis"/>
    <property type="evidence" value="ECO:0007669"/>
    <property type="project" value="TreeGrafter"/>
</dbReference>
<dbReference type="KEGG" id="mhz:Metho_1998"/>
<dbReference type="InterPro" id="IPR026326">
    <property type="entry name" value="TruB_arch"/>
</dbReference>
<evidence type="ECO:0000256" key="2">
    <source>
        <dbReference type="ARBA" id="ARBA00023235"/>
    </source>
</evidence>
<evidence type="ECO:0000259" key="6">
    <source>
        <dbReference type="SMART" id="SM00359"/>
    </source>
</evidence>
<dbReference type="STRING" id="867904.Metho_1998"/>
<evidence type="ECO:0000259" key="7">
    <source>
        <dbReference type="SMART" id="SM01136"/>
    </source>
</evidence>
<dbReference type="PANTHER" id="PTHR23127:SF0">
    <property type="entry name" value="H_ACA RIBONUCLEOPROTEIN COMPLEX SUBUNIT DKC1"/>
    <property type="match status" value="1"/>
</dbReference>
<dbReference type="PANTHER" id="PTHR23127">
    <property type="entry name" value="CENTROMERE/MICROTUBULE BINDING PROTEIN CBF5"/>
    <property type="match status" value="1"/>
</dbReference>
<dbReference type="AlphaFoldDB" id="L0KXH6"/>
<dbReference type="SMART" id="SM00359">
    <property type="entry name" value="PUA"/>
    <property type="match status" value="1"/>
</dbReference>
<dbReference type="HAMAP" id="MF_01081">
    <property type="entry name" value="TruB_arch"/>
    <property type="match status" value="1"/>
</dbReference>
<keyword evidence="1 5" id="KW-0819">tRNA processing</keyword>
<comment type="catalytic activity">
    <reaction evidence="5">
        <text>uridine(55) in tRNA = pseudouridine(55) in tRNA</text>
        <dbReference type="Rhea" id="RHEA:42532"/>
        <dbReference type="Rhea" id="RHEA-COMP:10101"/>
        <dbReference type="Rhea" id="RHEA-COMP:10102"/>
        <dbReference type="ChEBI" id="CHEBI:65314"/>
        <dbReference type="ChEBI" id="CHEBI:65315"/>
        <dbReference type="EC" id="5.4.99.25"/>
    </reaction>
</comment>
<dbReference type="Pfam" id="PF01472">
    <property type="entry name" value="PUA"/>
    <property type="match status" value="1"/>
</dbReference>
<dbReference type="EC" id="5.4.99.25" evidence="5"/>
<dbReference type="Gene3D" id="2.30.130.10">
    <property type="entry name" value="PUA domain"/>
    <property type="match status" value="1"/>
</dbReference>
<comment type="similarity">
    <text evidence="4 5">Belongs to the pseudouridine synthase TruB family. Type 2 subfamily.</text>
</comment>
<protein>
    <recommendedName>
        <fullName evidence="5">Probable tRNA pseudouridine synthase B</fullName>
        <ecNumber evidence="5">5.4.99.25</ecNumber>
    </recommendedName>
    <alternativeName>
        <fullName evidence="5">tRNA pseudouridine(55) synthase</fullName>
        <shortName evidence="5">Psi55 synthase</shortName>
    </alternativeName>
    <alternativeName>
        <fullName evidence="5">tRNA pseudouridylate synthase</fullName>
    </alternativeName>
    <alternativeName>
        <fullName evidence="5">tRNA-uridine isomerase</fullName>
    </alternativeName>
</protein>
<dbReference type="Proteomes" id="UP000010866">
    <property type="component" value="Chromosome"/>
</dbReference>
<dbReference type="InterPro" id="IPR002501">
    <property type="entry name" value="PsdUridine_synth_N"/>
</dbReference>
<dbReference type="Gene3D" id="3.30.2350.10">
    <property type="entry name" value="Pseudouridine synthase"/>
    <property type="match status" value="1"/>
</dbReference>
<dbReference type="EMBL" id="CP003362">
    <property type="protein sequence ID" value="AGB50167.1"/>
    <property type="molecule type" value="Genomic_DNA"/>
</dbReference>
<keyword evidence="9" id="KW-1185">Reference proteome</keyword>
<evidence type="ECO:0000256" key="4">
    <source>
        <dbReference type="ARBA" id="ARBA00060775"/>
    </source>
</evidence>
<dbReference type="SMART" id="SM01136">
    <property type="entry name" value="DKCLD"/>
    <property type="match status" value="1"/>
</dbReference>
<dbReference type="InterPro" id="IPR036974">
    <property type="entry name" value="PUA_sf"/>
</dbReference>
<dbReference type="InterPro" id="IPR032819">
    <property type="entry name" value="TruB_C"/>
</dbReference>
<dbReference type="GeneID" id="32188837"/>
<gene>
    <name evidence="5" type="primary">truB</name>
    <name evidence="8" type="ordered locus">Metho_1998</name>
</gene>
<evidence type="ECO:0000313" key="9">
    <source>
        <dbReference type="Proteomes" id="UP000010866"/>
    </source>
</evidence>
<dbReference type="GO" id="GO:1990481">
    <property type="term" value="P:mRNA pseudouridine synthesis"/>
    <property type="evidence" value="ECO:0007669"/>
    <property type="project" value="TreeGrafter"/>
</dbReference>
<dbReference type="InterPro" id="IPR015947">
    <property type="entry name" value="PUA-like_sf"/>
</dbReference>
<sequence length="339" mass="37164">MKAPDPSYFLDSDHIELIHKNKSSTDVIYGCSPYMRSIDKHLLMGVVNLNKPSGPTSHEVTAWVKSILEIEKAGHSGSLDPGVTGLLPLMLGKATKTVSALRLSGKEYICLMRLHDTLPEKVVKKVCAEFNGPIYQMPPVISAVKRSIRVRNIYYLDVLEIDGPMVLMKVGCEAGTYIRKLCHDIGLALGCGANMQQLIRTRTGPFTGDTAVTLQELKDAFVLWKEGCSEDELRRVVRPMEEGLAHLPRIIVRDSAVDALCHGASLAVPGIVSLDPGIKHEQQVCIFTLKGEAVAIATAKMDTAGIMDASNGLAAYTERVIMDVDVYPKCWHRRNAEVV</sequence>
<dbReference type="NCBIfam" id="NF003280">
    <property type="entry name" value="PRK04270.1"/>
    <property type="match status" value="1"/>
</dbReference>
<dbReference type="SUPFAM" id="SSF88697">
    <property type="entry name" value="PUA domain-like"/>
    <property type="match status" value="1"/>
</dbReference>
<dbReference type="Pfam" id="PF08068">
    <property type="entry name" value="DKCLD"/>
    <property type="match status" value="1"/>
</dbReference>
<dbReference type="GO" id="GO:0031119">
    <property type="term" value="P:tRNA pseudouridine synthesis"/>
    <property type="evidence" value="ECO:0007669"/>
    <property type="project" value="UniProtKB-UniRule"/>
</dbReference>
<dbReference type="HOGENOM" id="CLU_032087_3_0_2"/>
<dbReference type="InterPro" id="IPR020103">
    <property type="entry name" value="PsdUridine_synth_cat_dom_sf"/>
</dbReference>
<organism evidence="8 9">
    <name type="scientific">Methanomethylovorans hollandica (strain DSM 15978 / NBRC 107637 / DMS1)</name>
    <dbReference type="NCBI Taxonomy" id="867904"/>
    <lineage>
        <taxon>Archaea</taxon>
        <taxon>Methanobacteriati</taxon>
        <taxon>Methanobacteriota</taxon>
        <taxon>Stenosarchaea group</taxon>
        <taxon>Methanomicrobia</taxon>
        <taxon>Methanosarcinales</taxon>
        <taxon>Methanosarcinaceae</taxon>
        <taxon>Methanomethylovorans</taxon>
    </lineage>
</organism>
<dbReference type="InterPro" id="IPR012960">
    <property type="entry name" value="Dyskerin-like"/>
</dbReference>
<dbReference type="InterPro" id="IPR004802">
    <property type="entry name" value="tRNA_PsdUridine_synth_B_fam"/>
</dbReference>
<proteinExistence type="inferred from homology"/>
<name>L0KXH6_METHD</name>
<dbReference type="PROSITE" id="PS50890">
    <property type="entry name" value="PUA"/>
    <property type="match status" value="1"/>
</dbReference>
<dbReference type="Pfam" id="PF16198">
    <property type="entry name" value="TruB_C_2"/>
    <property type="match status" value="1"/>
</dbReference>
<dbReference type="GO" id="GO:0003723">
    <property type="term" value="F:RNA binding"/>
    <property type="evidence" value="ECO:0007669"/>
    <property type="project" value="InterPro"/>
</dbReference>
<dbReference type="InterPro" id="IPR002478">
    <property type="entry name" value="PUA"/>
</dbReference>
<dbReference type="RefSeq" id="WP_015325332.1">
    <property type="nucleotide sequence ID" value="NC_019977.1"/>
</dbReference>
<evidence type="ECO:0000313" key="8">
    <source>
        <dbReference type="EMBL" id="AGB50167.1"/>
    </source>
</evidence>
<dbReference type="GO" id="GO:0031118">
    <property type="term" value="P:rRNA pseudouridine synthesis"/>
    <property type="evidence" value="ECO:0007669"/>
    <property type="project" value="TreeGrafter"/>
</dbReference>
<keyword evidence="2 5" id="KW-0413">Isomerase</keyword>
<evidence type="ECO:0000256" key="5">
    <source>
        <dbReference type="HAMAP-Rule" id="MF_01081"/>
    </source>
</evidence>
<evidence type="ECO:0000256" key="3">
    <source>
        <dbReference type="ARBA" id="ARBA00060072"/>
    </source>
</evidence>
<dbReference type="CDD" id="cd21148">
    <property type="entry name" value="PUA_Cbf5"/>
    <property type="match status" value="1"/>
</dbReference>
<feature type="domain" description="Dyskerin-like" evidence="7">
    <location>
        <begin position="14"/>
        <end position="61"/>
    </location>
</feature>
<dbReference type="CDD" id="cd02572">
    <property type="entry name" value="PseudoU_synth_hDyskerin"/>
    <property type="match status" value="1"/>
</dbReference>
<dbReference type="GO" id="GO:0160148">
    <property type="term" value="F:tRNA pseudouridine(55) synthase activity"/>
    <property type="evidence" value="ECO:0007669"/>
    <property type="project" value="UniProtKB-EC"/>
</dbReference>